<sequence>MARELAQFLDLSHIYMAYEDQLEGEVRDAFYLPAQTLNLDQAKRLGIHCAAQLYGGVVPHDFLAYKTVAHPLAQSDMDRPAGWNNDLAKALGPTVLPGYSAFSIPDALRAMSLLDQAGHTGIRIKLARASAGEGQRVVYSRQQLEELLALPPWQEQVEHGLVLEENLLESQTFSVGQTQIGEHLFSYIGQQHQTNNRQQESVYGGTTLLMVRGGFDALLQLSGMQRIQYLIDLAMNYESRITQAYPSLYASRRNYDVIVGRDARGNYQAAVLEHSWRCGGASIAEILAMRSLQNHPEQGHTHAWTRERYMDDPDPVRQSPHLYSLQQLGNGYLARFGGPLSS</sequence>
<evidence type="ECO:0000313" key="2">
    <source>
        <dbReference type="Proteomes" id="UP000826050"/>
    </source>
</evidence>
<evidence type="ECO:0000313" key="1">
    <source>
        <dbReference type="EMBL" id="QXX80818.1"/>
    </source>
</evidence>
<accession>A0ABX8T0M8</accession>
<proteinExistence type="predicted"/>
<dbReference type="Pfam" id="PF11379">
    <property type="entry name" value="DUF3182"/>
    <property type="match status" value="1"/>
</dbReference>
<keyword evidence="2" id="KW-1185">Reference proteome</keyword>
<dbReference type="InterPro" id="IPR021519">
    <property type="entry name" value="DUF3182"/>
</dbReference>
<protein>
    <submittedName>
        <fullName evidence="1">DUF3182 family protein</fullName>
    </submittedName>
</protein>
<name>A0ABX8T0M8_9BURK</name>
<dbReference type="EMBL" id="CP049362">
    <property type="protein sequence ID" value="QXX80818.1"/>
    <property type="molecule type" value="Genomic_DNA"/>
</dbReference>
<gene>
    <name evidence="1" type="ORF">FE795_14155</name>
</gene>
<dbReference type="Proteomes" id="UP000826050">
    <property type="component" value="Chromosome"/>
</dbReference>
<reference evidence="1 2" key="1">
    <citation type="submission" date="2020-02" db="EMBL/GenBank/DDBJ databases">
        <title>Partial ammonium oxidation to N2 by heterotrophic bacteria.</title>
        <authorList>
            <person name="Wu M."/>
        </authorList>
    </citation>
    <scope>NUCLEOTIDE SEQUENCE [LARGE SCALE GENOMIC DNA]</scope>
    <source>
        <strain evidence="1 2">HO-1</strain>
    </source>
</reference>
<organism evidence="1 2">
    <name type="scientific">Alcaligenes ammonioxydans</name>
    <dbReference type="NCBI Taxonomy" id="2582914"/>
    <lineage>
        <taxon>Bacteria</taxon>
        <taxon>Pseudomonadati</taxon>
        <taxon>Pseudomonadota</taxon>
        <taxon>Betaproteobacteria</taxon>
        <taxon>Burkholderiales</taxon>
        <taxon>Alcaligenaceae</taxon>
        <taxon>Alcaligenes</taxon>
    </lineage>
</organism>